<accession>A0A0F9KBF4</accession>
<gene>
    <name evidence="2" type="ORF">LCGC14_1655430</name>
</gene>
<sequence length="116" mass="13338">MYIKDITLRPRSGSGPRTSDSRPRIYVHIEGETLRQNLQDRHDRPYNVYKTEVLPKLFRLLGINPEKVSWSQKAGCRTCSCSPGFVVQSRDIPYDIWVTVTDKYVSTVKIEGTLHA</sequence>
<feature type="region of interest" description="Disordered" evidence="1">
    <location>
        <begin position="1"/>
        <end position="22"/>
    </location>
</feature>
<comment type="caution">
    <text evidence="2">The sequence shown here is derived from an EMBL/GenBank/DDBJ whole genome shotgun (WGS) entry which is preliminary data.</text>
</comment>
<dbReference type="AlphaFoldDB" id="A0A0F9KBF4"/>
<dbReference type="EMBL" id="LAZR01013980">
    <property type="protein sequence ID" value="KKM19468.1"/>
    <property type="molecule type" value="Genomic_DNA"/>
</dbReference>
<evidence type="ECO:0000313" key="2">
    <source>
        <dbReference type="EMBL" id="KKM19468.1"/>
    </source>
</evidence>
<evidence type="ECO:0000256" key="1">
    <source>
        <dbReference type="SAM" id="MobiDB-lite"/>
    </source>
</evidence>
<organism evidence="2">
    <name type="scientific">marine sediment metagenome</name>
    <dbReference type="NCBI Taxonomy" id="412755"/>
    <lineage>
        <taxon>unclassified sequences</taxon>
        <taxon>metagenomes</taxon>
        <taxon>ecological metagenomes</taxon>
    </lineage>
</organism>
<reference evidence="2" key="1">
    <citation type="journal article" date="2015" name="Nature">
        <title>Complex archaea that bridge the gap between prokaryotes and eukaryotes.</title>
        <authorList>
            <person name="Spang A."/>
            <person name="Saw J.H."/>
            <person name="Jorgensen S.L."/>
            <person name="Zaremba-Niedzwiedzka K."/>
            <person name="Martijn J."/>
            <person name="Lind A.E."/>
            <person name="van Eijk R."/>
            <person name="Schleper C."/>
            <person name="Guy L."/>
            <person name="Ettema T.J."/>
        </authorList>
    </citation>
    <scope>NUCLEOTIDE SEQUENCE</scope>
</reference>
<name>A0A0F9KBF4_9ZZZZ</name>
<proteinExistence type="predicted"/>
<protein>
    <submittedName>
        <fullName evidence="2">Uncharacterized protein</fullName>
    </submittedName>
</protein>